<comment type="caution">
    <text evidence="3">The sequence shown here is derived from an EMBL/GenBank/DDBJ whole genome shotgun (WGS) entry which is preliminary data.</text>
</comment>
<accession>M0PAC4</accession>
<dbReference type="InterPro" id="IPR050256">
    <property type="entry name" value="Glycosyltransferase_2"/>
</dbReference>
<dbReference type="Pfam" id="PF00535">
    <property type="entry name" value="Glycos_transf_2"/>
    <property type="match status" value="1"/>
</dbReference>
<dbReference type="SUPFAM" id="SSF53448">
    <property type="entry name" value="Nucleotide-diphospho-sugar transferases"/>
    <property type="match status" value="1"/>
</dbReference>
<name>M0PAC4_9EURY</name>
<protein>
    <submittedName>
        <fullName evidence="3">Family 2 glycosyl transferase</fullName>
    </submittedName>
</protein>
<dbReference type="PATRIC" id="fig|1230454.4.peg.1902"/>
<reference evidence="3 4" key="1">
    <citation type="journal article" date="2014" name="PLoS Genet.">
        <title>Phylogenetically driven sequencing of extremely halophilic archaea reveals strategies for static and dynamic osmo-response.</title>
        <authorList>
            <person name="Becker E.A."/>
            <person name="Seitzer P.M."/>
            <person name="Tritt A."/>
            <person name="Larsen D."/>
            <person name="Krusor M."/>
            <person name="Yao A.I."/>
            <person name="Wu D."/>
            <person name="Madern D."/>
            <person name="Eisen J.A."/>
            <person name="Darling A.E."/>
            <person name="Facciotti M.T."/>
        </authorList>
    </citation>
    <scope>NUCLEOTIDE SEQUENCE [LARGE SCALE GENOMIC DNA]</scope>
    <source>
        <strain evidence="3 4">JCM 13560</strain>
    </source>
</reference>
<evidence type="ECO:0000259" key="2">
    <source>
        <dbReference type="Pfam" id="PF00535"/>
    </source>
</evidence>
<dbReference type="STRING" id="1230454.C461_09442"/>
<dbReference type="InterPro" id="IPR029044">
    <property type="entry name" value="Nucleotide-diphossugar_trans"/>
</dbReference>
<feature type="transmembrane region" description="Helical" evidence="1">
    <location>
        <begin position="241"/>
        <end position="264"/>
    </location>
</feature>
<keyword evidence="3" id="KW-0808">Transferase</keyword>
<evidence type="ECO:0000256" key="1">
    <source>
        <dbReference type="SAM" id="Phobius"/>
    </source>
</evidence>
<dbReference type="InterPro" id="IPR001173">
    <property type="entry name" value="Glyco_trans_2-like"/>
</dbReference>
<proteinExistence type="predicted"/>
<dbReference type="PANTHER" id="PTHR48090:SF7">
    <property type="entry name" value="RFBJ PROTEIN"/>
    <property type="match status" value="1"/>
</dbReference>
<keyword evidence="4" id="KW-1185">Reference proteome</keyword>
<sequence length="279" mass="30247">MVVDDGSRDDTADRARDAGAIVVVHERNRGYGGALKTLFREAADRRAAHLVVIDADGQHDPGDIPTLVETQTRQDTDIVIGSRYVGERKTKIPFVRSVGLAVINHLTNASLGKLRPSGFIRDTQSGYRSYSLYAVRSLAADPLIGDNMGASTDILHHAHRNRLSVSEVETTISYDVENASSQGSVSHGLDLLRNIFWTIEYGKPLLILGLPGGLITLFGVTLTIQFLVHAAQTGTSVSIRLVPPILFAVGGVLLCIAAVMMHVLNRHPNINRLRKDGNS</sequence>
<gene>
    <name evidence="3" type="ORF">C461_09442</name>
</gene>
<dbReference type="AlphaFoldDB" id="M0PAC4"/>
<evidence type="ECO:0000313" key="4">
    <source>
        <dbReference type="Proteomes" id="UP000011575"/>
    </source>
</evidence>
<organism evidence="3 4">
    <name type="scientific">Halorubrum aidingense JCM 13560</name>
    <dbReference type="NCBI Taxonomy" id="1230454"/>
    <lineage>
        <taxon>Archaea</taxon>
        <taxon>Methanobacteriati</taxon>
        <taxon>Methanobacteriota</taxon>
        <taxon>Stenosarchaea group</taxon>
        <taxon>Halobacteria</taxon>
        <taxon>Halobacteriales</taxon>
        <taxon>Haloferacaceae</taxon>
        <taxon>Halorubrum</taxon>
    </lineage>
</organism>
<dbReference type="EMBL" id="AOJI01000024">
    <property type="protein sequence ID" value="EMA66971.1"/>
    <property type="molecule type" value="Genomic_DNA"/>
</dbReference>
<dbReference type="Gene3D" id="3.90.550.10">
    <property type="entry name" value="Spore Coat Polysaccharide Biosynthesis Protein SpsA, Chain A"/>
    <property type="match status" value="1"/>
</dbReference>
<feature type="transmembrane region" description="Helical" evidence="1">
    <location>
        <begin position="205"/>
        <end position="229"/>
    </location>
</feature>
<keyword evidence="1" id="KW-1133">Transmembrane helix</keyword>
<feature type="domain" description="Glycosyltransferase 2-like" evidence="2">
    <location>
        <begin position="2"/>
        <end position="94"/>
    </location>
</feature>
<keyword evidence="1" id="KW-0812">Transmembrane</keyword>
<evidence type="ECO:0000313" key="3">
    <source>
        <dbReference type="EMBL" id="EMA66971.1"/>
    </source>
</evidence>
<dbReference type="PANTHER" id="PTHR48090">
    <property type="entry name" value="UNDECAPRENYL-PHOSPHATE 4-DEOXY-4-FORMAMIDO-L-ARABINOSE TRANSFERASE-RELATED"/>
    <property type="match status" value="1"/>
</dbReference>
<dbReference type="GO" id="GO:0016740">
    <property type="term" value="F:transferase activity"/>
    <property type="evidence" value="ECO:0007669"/>
    <property type="project" value="UniProtKB-KW"/>
</dbReference>
<dbReference type="Proteomes" id="UP000011575">
    <property type="component" value="Unassembled WGS sequence"/>
</dbReference>
<keyword evidence="1" id="KW-0472">Membrane</keyword>
<dbReference type="CDD" id="cd04179">
    <property type="entry name" value="DPM_DPG-synthase_like"/>
    <property type="match status" value="1"/>
</dbReference>